<keyword evidence="1" id="KW-1133">Transmembrane helix</keyword>
<dbReference type="GO" id="GO:0019867">
    <property type="term" value="C:outer membrane"/>
    <property type="evidence" value="ECO:0007669"/>
    <property type="project" value="InterPro"/>
</dbReference>
<dbReference type="EMBL" id="CP134854">
    <property type="protein sequence ID" value="WNL29418.1"/>
    <property type="molecule type" value="Genomic_DNA"/>
</dbReference>
<dbReference type="InterPro" id="IPR036709">
    <property type="entry name" value="Autotransporte_beta_dom_sf"/>
</dbReference>
<name>A0AA96IEW6_9BACT</name>
<evidence type="ECO:0000313" key="3">
    <source>
        <dbReference type="EMBL" id="WNL29418.1"/>
    </source>
</evidence>
<evidence type="ECO:0000256" key="1">
    <source>
        <dbReference type="SAM" id="Phobius"/>
    </source>
</evidence>
<feature type="transmembrane region" description="Helical" evidence="1">
    <location>
        <begin position="21"/>
        <end position="39"/>
    </location>
</feature>
<dbReference type="InterPro" id="IPR006315">
    <property type="entry name" value="OM_autotransptr_brl_dom"/>
</dbReference>
<sequence>MINRYIDNLDYKSRFRILKGGKVSLVVSAIIVGGVINFANAANAISAPITNTYNYTNGDIEDTIVTSTGSVIVSGGVTAININTKPLASNKELQNNGTISVENGTGASAIFSNQTIFGAINNFGTISSTQANGGAAGINIFSLNQGIIENKVGGTITASSTSGASFTWGIYANSLTDGGTSDSAEIINNGVINASSIRDSFGIINSNLLGSNITNNGNLNVNGTSGDTLTSIGIYIGNKSDRSNDAPVVTNSGTMTIRSNAENGYYSYASSYGIYVNNALGSYYSNTRTIDVKAESNEGMTEARSLAYGMNFGTLINNSHITNDGTIKVVANAQDIDYSYGEAYGIKASASDSTITNNGDILVEAYGKRGNVSSTKAMGISLGLETVSLNATLATNTGKISAKTISSANNTEAYGVQLNTNRNNNFTFINEANGVIEAYHNSELGLNAYSLSLSSGGNVMATNRGTLKGNLNVNGTLTNSGLIELSHYKNDGKNDTYAKNFINEANGKLKIGLLTDGTIGNTKYSQLNTQSAVFNDGSTIDVNVLSASTNQPLLAGKRLENVVTASNDLTINGKLNITDNSALLNFKYVTSDGWTNGGSGAIHLDVVKSSENNIIDNTVSGGGNKNSQNAATALQNVYNNNPEIQSAFNNLKTDEAVAKAVETTTPLAPTATVGATTQIANGIAGIVTQRQNANISGGGLNSGDTMFAQKNFWFKPFGSLGSQKDKDGISGFDVKAGGFGLGLDGEYKDNQNIGFGLFYTNANVDVNNVNQKADLDVFTTLVYGNVPVIDDKTNFLYQVGYSWQKTDGSREIFTGQTATSDYTSKTASLDLKLMRDVQITDNLLLQPMVETTYRHFTNPAYKENGAGALNLNVDKFTSKDLIVGLGTIAHYKLTDDSKIVGNVNVGYDFEGKNQTVTSAFQGAAGVKFDTNGIDNGRWSYQAGIGYELDINKTNSINVSYDYQGQGSDFSNNTVSAKYVLKF</sequence>
<dbReference type="InterPro" id="IPR005546">
    <property type="entry name" value="Autotransporte_beta"/>
</dbReference>
<gene>
    <name evidence="3" type="ORF">RMQ68_08590</name>
</gene>
<proteinExistence type="predicted"/>
<dbReference type="Gene3D" id="2.40.128.130">
    <property type="entry name" value="Autotransporter beta-domain"/>
    <property type="match status" value="1"/>
</dbReference>
<dbReference type="PROSITE" id="PS51208">
    <property type="entry name" value="AUTOTRANSPORTER"/>
    <property type="match status" value="1"/>
</dbReference>
<accession>A0AA96IEW6</accession>
<organism evidence="3">
    <name type="scientific">Arcobacter sp. AZ-2023</name>
    <dbReference type="NCBI Taxonomy" id="3074453"/>
    <lineage>
        <taxon>Bacteria</taxon>
        <taxon>Pseudomonadati</taxon>
        <taxon>Campylobacterota</taxon>
        <taxon>Epsilonproteobacteria</taxon>
        <taxon>Campylobacterales</taxon>
        <taxon>Arcobacteraceae</taxon>
        <taxon>Arcobacter</taxon>
    </lineage>
</organism>
<evidence type="ECO:0000259" key="2">
    <source>
        <dbReference type="PROSITE" id="PS51208"/>
    </source>
</evidence>
<feature type="domain" description="Autotransporter" evidence="2">
    <location>
        <begin position="705"/>
        <end position="982"/>
    </location>
</feature>
<dbReference type="AlphaFoldDB" id="A0AA96IEW6"/>
<dbReference type="SUPFAM" id="SSF103515">
    <property type="entry name" value="Autotransporter"/>
    <property type="match status" value="1"/>
</dbReference>
<dbReference type="Pfam" id="PF03797">
    <property type="entry name" value="Autotransporter"/>
    <property type="match status" value="1"/>
</dbReference>
<dbReference type="SMART" id="SM00869">
    <property type="entry name" value="Autotransporter"/>
    <property type="match status" value="1"/>
</dbReference>
<keyword evidence="1" id="KW-0812">Transmembrane</keyword>
<dbReference type="NCBIfam" id="TIGR01414">
    <property type="entry name" value="autotrans_barl"/>
    <property type="match status" value="1"/>
</dbReference>
<keyword evidence="1" id="KW-0472">Membrane</keyword>
<protein>
    <submittedName>
        <fullName evidence="3">Autotransporter domain-containing protein</fullName>
    </submittedName>
</protein>
<reference evidence="3" key="1">
    <citation type="submission" date="2023-09" db="EMBL/GenBank/DDBJ databases">
        <title>Arcobacter tbilisiensis sp. nov. isolated from chicken meat in Tbilisi, Georgia.</title>
        <authorList>
            <person name="Matthias R."/>
            <person name="Zautner A.E."/>
        </authorList>
    </citation>
    <scope>NUCLEOTIDE SEQUENCE</scope>
    <source>
        <strain evidence="3">LEO 52</strain>
    </source>
</reference>